<dbReference type="Pfam" id="PF18962">
    <property type="entry name" value="Por_Secre_tail"/>
    <property type="match status" value="1"/>
</dbReference>
<evidence type="ECO:0000256" key="1">
    <source>
        <dbReference type="SAM" id="SignalP"/>
    </source>
</evidence>
<evidence type="ECO:0000313" key="3">
    <source>
        <dbReference type="EMBL" id="QEC57942.1"/>
    </source>
</evidence>
<dbReference type="OrthoDB" id="626967at2"/>
<proteinExistence type="predicted"/>
<protein>
    <submittedName>
        <fullName evidence="3">T9SS type A sorting domain-containing protein</fullName>
    </submittedName>
</protein>
<feature type="chain" id="PRO_5022819682" evidence="1">
    <location>
        <begin position="19"/>
        <end position="393"/>
    </location>
</feature>
<dbReference type="NCBIfam" id="TIGR04183">
    <property type="entry name" value="Por_Secre_tail"/>
    <property type="match status" value="1"/>
</dbReference>
<dbReference type="RefSeq" id="WP_146790790.1">
    <property type="nucleotide sequence ID" value="NZ_BAABIO010000003.1"/>
</dbReference>
<dbReference type="AlphaFoldDB" id="A0A5B8UNJ3"/>
<organism evidence="3 4">
    <name type="scientific">Flavisolibacter ginsenosidimutans</name>
    <dbReference type="NCBI Taxonomy" id="661481"/>
    <lineage>
        <taxon>Bacteria</taxon>
        <taxon>Pseudomonadati</taxon>
        <taxon>Bacteroidota</taxon>
        <taxon>Chitinophagia</taxon>
        <taxon>Chitinophagales</taxon>
        <taxon>Chitinophagaceae</taxon>
        <taxon>Flavisolibacter</taxon>
    </lineage>
</organism>
<feature type="signal peptide" evidence="1">
    <location>
        <begin position="1"/>
        <end position="18"/>
    </location>
</feature>
<evidence type="ECO:0000259" key="2">
    <source>
        <dbReference type="Pfam" id="PF18962"/>
    </source>
</evidence>
<accession>A0A5B8UNJ3</accession>
<reference evidence="3 4" key="1">
    <citation type="journal article" date="2015" name="Int. J. Syst. Evol. Microbiol.">
        <title>Flavisolibacter ginsenosidimutans sp. nov., with ginsenoside-converting activity isolated from soil used for cultivating ginseng.</title>
        <authorList>
            <person name="Zhao Y."/>
            <person name="Liu Q."/>
            <person name="Kang M.S."/>
            <person name="Jin F."/>
            <person name="Yu H."/>
            <person name="Im W.T."/>
        </authorList>
    </citation>
    <scope>NUCLEOTIDE SEQUENCE [LARGE SCALE GENOMIC DNA]</scope>
    <source>
        <strain evidence="3 4">Gsoil 636</strain>
    </source>
</reference>
<evidence type="ECO:0000313" key="4">
    <source>
        <dbReference type="Proteomes" id="UP000321204"/>
    </source>
</evidence>
<gene>
    <name evidence="3" type="ORF">FSB75_19195</name>
</gene>
<dbReference type="InterPro" id="IPR013783">
    <property type="entry name" value="Ig-like_fold"/>
</dbReference>
<dbReference type="Gene3D" id="2.60.40.10">
    <property type="entry name" value="Immunoglobulins"/>
    <property type="match status" value="1"/>
</dbReference>
<name>A0A5B8UNJ3_9BACT</name>
<dbReference type="EMBL" id="CP042433">
    <property type="protein sequence ID" value="QEC57942.1"/>
    <property type="molecule type" value="Genomic_DNA"/>
</dbReference>
<dbReference type="InterPro" id="IPR026444">
    <property type="entry name" value="Secre_tail"/>
</dbReference>
<keyword evidence="1" id="KW-0732">Signal</keyword>
<keyword evidence="4" id="KW-1185">Reference proteome</keyword>
<feature type="domain" description="Secretion system C-terminal sorting" evidence="2">
    <location>
        <begin position="320"/>
        <end position="386"/>
    </location>
</feature>
<sequence length="393" mass="41890">MKKILIPLFIILAWPAWSQPKMQGTIKPGTAAGVLEIYLKPSASFSQKDEAMTFSLAIPASAQPAPSLGSSGVGANGVGLVPGITGLRPNFLVNNLGSTAREVVVSQENIGGVSHYIYTFIFAGTANAAHDWTADVEQLIFRIALEGCTAGCGVSAVKMVSLPGGGQTQNAYWYFQPNTLGDITNYPAPFYANTHTGPPLNGGSGNGEALSIIQLAIPLPVLLQRFDAAEKKCNVTLTWQTAQEINTAYYGVERSLNAQDYDEIGRVTASAGKLYSFVDKNNPAGKIFYRLHIVDKDGKYAYSPVREVFSNCAGTADVMVYPNPAKNTINVVLPEGMKTARITLLNAEGKTVLINEGGESKRIIVVNGLAAGVYTVQVRGIDNTVKNVKVALE</sequence>
<dbReference type="KEGG" id="fgg:FSB75_19195"/>
<dbReference type="Proteomes" id="UP000321204">
    <property type="component" value="Chromosome"/>
</dbReference>